<dbReference type="EMBL" id="BAABGP010000022">
    <property type="protein sequence ID" value="GAA4489756.1"/>
    <property type="molecule type" value="Genomic_DNA"/>
</dbReference>
<proteinExistence type="inferred from homology"/>
<keyword evidence="7" id="KW-1185">Reference proteome</keyword>
<organism evidence="6 7">
    <name type="scientific">Microbacterium panaciterrae</name>
    <dbReference type="NCBI Taxonomy" id="985759"/>
    <lineage>
        <taxon>Bacteria</taxon>
        <taxon>Bacillati</taxon>
        <taxon>Actinomycetota</taxon>
        <taxon>Actinomycetes</taxon>
        <taxon>Micrococcales</taxon>
        <taxon>Microbacteriaceae</taxon>
        <taxon>Microbacterium</taxon>
    </lineage>
</organism>
<evidence type="ECO:0000313" key="7">
    <source>
        <dbReference type="Proteomes" id="UP001500731"/>
    </source>
</evidence>
<dbReference type="InterPro" id="IPR051054">
    <property type="entry name" value="SorC_transcr_regulators"/>
</dbReference>
<dbReference type="InterPro" id="IPR007324">
    <property type="entry name" value="Sugar-bd_dom_put"/>
</dbReference>
<keyword evidence="2" id="KW-0805">Transcription regulation</keyword>
<dbReference type="Proteomes" id="UP001500731">
    <property type="component" value="Unassembled WGS sequence"/>
</dbReference>
<dbReference type="InterPro" id="IPR037171">
    <property type="entry name" value="NagB/RpiA_transferase-like"/>
</dbReference>
<reference evidence="7" key="1">
    <citation type="journal article" date="2019" name="Int. J. Syst. Evol. Microbiol.">
        <title>The Global Catalogue of Microorganisms (GCM) 10K type strain sequencing project: providing services to taxonomists for standard genome sequencing and annotation.</title>
        <authorList>
            <consortium name="The Broad Institute Genomics Platform"/>
            <consortium name="The Broad Institute Genome Sequencing Center for Infectious Disease"/>
            <person name="Wu L."/>
            <person name="Ma J."/>
        </authorList>
    </citation>
    <scope>NUCLEOTIDE SEQUENCE [LARGE SCALE GENOMIC DNA]</scope>
    <source>
        <strain evidence="7">JCM 17839</strain>
    </source>
</reference>
<evidence type="ECO:0000313" key="6">
    <source>
        <dbReference type="EMBL" id="GAA4489756.1"/>
    </source>
</evidence>
<name>A0ABP8PLV0_9MICO</name>
<accession>A0ABP8PLV0</accession>
<sequence length="334" mass="34989">MTQGHARPLDGQVRLLTKVARMYHERGVRQADIATALNISQAKVSRLLKRAVDVGIVRTTVTVAPGLYADIEEKLEQRYGLAEAVVVDVSPDADDSETIAAIGAGAAAYLEATLAGADRIGISSWSQTLLAMVDRMRPFTVRGATDVVQLLGGVGVAEVQSHSNRLLGELARMLGAEAVYVQAPGVVAGPDIRDSILDGALGEVTLRWRDLTMAIMGIGSVEPSDLLASSGNAFSAAETASLIDEGAVGDICHRIFRADGSPVLGALDDRIIAIPAADLRRIPRRVGVAGGERKLEAVHGAIAGGWVNALVTDVRTAEALIDRAPDVSAAQPAR</sequence>
<dbReference type="Pfam" id="PF04198">
    <property type="entry name" value="Sugar-bind"/>
    <property type="match status" value="1"/>
</dbReference>
<evidence type="ECO:0000256" key="4">
    <source>
        <dbReference type="ARBA" id="ARBA00023163"/>
    </source>
</evidence>
<evidence type="ECO:0000256" key="2">
    <source>
        <dbReference type="ARBA" id="ARBA00023015"/>
    </source>
</evidence>
<comment type="caution">
    <text evidence="6">The sequence shown here is derived from an EMBL/GenBank/DDBJ whole genome shotgun (WGS) entry which is preliminary data.</text>
</comment>
<dbReference type="SUPFAM" id="SSF100950">
    <property type="entry name" value="NagB/RpiA/CoA transferase-like"/>
    <property type="match status" value="1"/>
</dbReference>
<keyword evidence="3" id="KW-0238">DNA-binding</keyword>
<gene>
    <name evidence="6" type="ORF">GCM10023171_31160</name>
</gene>
<comment type="similarity">
    <text evidence="1">Belongs to the SorC transcriptional regulatory family.</text>
</comment>
<feature type="domain" description="Sugar-binding" evidence="5">
    <location>
        <begin position="69"/>
        <end position="321"/>
    </location>
</feature>
<dbReference type="Gene3D" id="3.40.50.1360">
    <property type="match status" value="1"/>
</dbReference>
<evidence type="ECO:0000256" key="3">
    <source>
        <dbReference type="ARBA" id="ARBA00023125"/>
    </source>
</evidence>
<dbReference type="RefSeq" id="WP_345188317.1">
    <property type="nucleotide sequence ID" value="NZ_BAABGP010000022.1"/>
</dbReference>
<evidence type="ECO:0000259" key="5">
    <source>
        <dbReference type="Pfam" id="PF04198"/>
    </source>
</evidence>
<dbReference type="PANTHER" id="PTHR34294:SF12">
    <property type="entry name" value="SUGAR-BINDING TRANSCRIPTIONAL REGULATOR"/>
    <property type="match status" value="1"/>
</dbReference>
<keyword evidence="4" id="KW-0804">Transcription</keyword>
<dbReference type="PANTHER" id="PTHR34294">
    <property type="entry name" value="TRANSCRIPTIONAL REGULATOR-RELATED"/>
    <property type="match status" value="1"/>
</dbReference>
<protein>
    <submittedName>
        <fullName evidence="6">Sugar-binding transcriptional regulator</fullName>
    </submittedName>
</protein>
<evidence type="ECO:0000256" key="1">
    <source>
        <dbReference type="ARBA" id="ARBA00010466"/>
    </source>
</evidence>
<dbReference type="Gene3D" id="1.10.10.60">
    <property type="entry name" value="Homeodomain-like"/>
    <property type="match status" value="1"/>
</dbReference>